<proteinExistence type="predicted"/>
<dbReference type="Proteomes" id="UP001310594">
    <property type="component" value="Unassembled WGS sequence"/>
</dbReference>
<reference evidence="1" key="1">
    <citation type="submission" date="2023-08" db="EMBL/GenBank/DDBJ databases">
        <title>Black Yeasts Isolated from many extreme environments.</title>
        <authorList>
            <person name="Coleine C."/>
            <person name="Stajich J.E."/>
            <person name="Selbmann L."/>
        </authorList>
    </citation>
    <scope>NUCLEOTIDE SEQUENCE</scope>
    <source>
        <strain evidence="1">CCFEE 5810</strain>
    </source>
</reference>
<organism evidence="1 2">
    <name type="scientific">Elasticomyces elasticus</name>
    <dbReference type="NCBI Taxonomy" id="574655"/>
    <lineage>
        <taxon>Eukaryota</taxon>
        <taxon>Fungi</taxon>
        <taxon>Dikarya</taxon>
        <taxon>Ascomycota</taxon>
        <taxon>Pezizomycotina</taxon>
        <taxon>Dothideomycetes</taxon>
        <taxon>Dothideomycetidae</taxon>
        <taxon>Mycosphaerellales</taxon>
        <taxon>Teratosphaeriaceae</taxon>
        <taxon>Elasticomyces</taxon>
    </lineage>
</organism>
<sequence>MQRMWRTSVEGYTQCSLTKQRDKLVAIAGIANMVQVALNEVYFAGLWQENLVEQLAWRVSADASLPTRQASLWQQYRAPSWAWPSVEGTIELPVRVLQHRDYALDIAYRSPQIELLDPAIPLGEIKSGSLRGRGQLYTMAFSNTDSLRKGWTWGVKTAKNQHTWCYLFPDRPLSALAMHKNRIYGQERGPERSMVDIDSDSVILTVLMLAYTFRPKGQPPEGYTGHALALQHAGSRGTYSRVGLIAFRSLSAESWALLQQARLRSREAAWSEAFDDMSGFHTVVLV</sequence>
<evidence type="ECO:0000313" key="2">
    <source>
        <dbReference type="Proteomes" id="UP001310594"/>
    </source>
</evidence>
<dbReference type="PANTHER" id="PTHR33112">
    <property type="entry name" value="DOMAIN PROTEIN, PUTATIVE-RELATED"/>
    <property type="match status" value="1"/>
</dbReference>
<dbReference type="PANTHER" id="PTHR33112:SF9">
    <property type="entry name" value="HETEROKARYON INCOMPATIBILITY DOMAIN-CONTAINING PROTEIN"/>
    <property type="match status" value="1"/>
</dbReference>
<comment type="caution">
    <text evidence="1">The sequence shown here is derived from an EMBL/GenBank/DDBJ whole genome shotgun (WGS) entry which is preliminary data.</text>
</comment>
<dbReference type="AlphaFoldDB" id="A0AAN8A5H7"/>
<name>A0AAN8A5H7_9PEZI</name>
<evidence type="ECO:0000313" key="1">
    <source>
        <dbReference type="EMBL" id="KAK5706925.1"/>
    </source>
</evidence>
<accession>A0AAN8A5H7</accession>
<gene>
    <name evidence="1" type="ORF">LTR97_001917</name>
</gene>
<protein>
    <submittedName>
        <fullName evidence="1">Uncharacterized protein</fullName>
    </submittedName>
</protein>
<dbReference type="EMBL" id="JAVRQU010000002">
    <property type="protein sequence ID" value="KAK5706925.1"/>
    <property type="molecule type" value="Genomic_DNA"/>
</dbReference>